<dbReference type="Proteomes" id="UP000011668">
    <property type="component" value="Unassembled WGS sequence"/>
</dbReference>
<comment type="caution">
    <text evidence="2">The sequence shown here is derived from an EMBL/GenBank/DDBJ whole genome shotgun (WGS) entry which is preliminary data.</text>
</comment>
<evidence type="ECO:0000256" key="1">
    <source>
        <dbReference type="SAM" id="Phobius"/>
    </source>
</evidence>
<proteinExistence type="predicted"/>
<keyword evidence="1" id="KW-0812">Transmembrane</keyword>
<dbReference type="AlphaFoldDB" id="L8WJ43"/>
<keyword evidence="1" id="KW-0472">Membrane</keyword>
<dbReference type="EMBL" id="AFRT01003041">
    <property type="protein sequence ID" value="ELU36813.1"/>
    <property type="molecule type" value="Genomic_DNA"/>
</dbReference>
<accession>L8WJ43</accession>
<protein>
    <submittedName>
        <fullName evidence="2">Uncharacterized protein</fullName>
    </submittedName>
</protein>
<evidence type="ECO:0000313" key="3">
    <source>
        <dbReference type="Proteomes" id="UP000011668"/>
    </source>
</evidence>
<reference evidence="2 3" key="1">
    <citation type="journal article" date="2013" name="Nat. Commun.">
        <title>The evolution and pathogenic mechanisms of the rice sheath blight pathogen.</title>
        <authorList>
            <person name="Zheng A."/>
            <person name="Lin R."/>
            <person name="Xu L."/>
            <person name="Qin P."/>
            <person name="Tang C."/>
            <person name="Ai P."/>
            <person name="Zhang D."/>
            <person name="Liu Y."/>
            <person name="Sun Z."/>
            <person name="Feng H."/>
            <person name="Wang Y."/>
            <person name="Chen Y."/>
            <person name="Liang X."/>
            <person name="Fu R."/>
            <person name="Li Q."/>
            <person name="Zhang J."/>
            <person name="Yu X."/>
            <person name="Xie Z."/>
            <person name="Ding L."/>
            <person name="Guan P."/>
            <person name="Tang J."/>
            <person name="Liang Y."/>
            <person name="Wang S."/>
            <person name="Deng Q."/>
            <person name="Li S."/>
            <person name="Zhu J."/>
            <person name="Wang L."/>
            <person name="Liu H."/>
            <person name="Li P."/>
        </authorList>
    </citation>
    <scope>NUCLEOTIDE SEQUENCE [LARGE SCALE GENOMIC DNA]</scope>
    <source>
        <strain evidence="3">AG-1 IA</strain>
    </source>
</reference>
<gene>
    <name evidence="2" type="ORF">AG1IA_09151</name>
</gene>
<dbReference type="HOGENOM" id="CLU_1533600_0_0_1"/>
<sequence length="175" mass="18101">MAALNASATAWPVNPVMAAFAAVQLSIAGLLALQELTKVSQMAVAIIAGLRAEPWSKSALLAGWKLDSVLPSNPTPNSMVGLVHVPKLGVVARASVPGPPPGAAGIVAKLVCAFRVRRMSFIPLIDETHSDAKSGIESIGLSSRLSCRLACGALHLLARISQTARVTISMFNAEG</sequence>
<organism evidence="2 3">
    <name type="scientific">Thanatephorus cucumeris (strain AG1-IA)</name>
    <name type="common">Rice sheath blight fungus</name>
    <name type="synonym">Rhizoctonia solani</name>
    <dbReference type="NCBI Taxonomy" id="983506"/>
    <lineage>
        <taxon>Eukaryota</taxon>
        <taxon>Fungi</taxon>
        <taxon>Dikarya</taxon>
        <taxon>Basidiomycota</taxon>
        <taxon>Agaricomycotina</taxon>
        <taxon>Agaricomycetes</taxon>
        <taxon>Cantharellales</taxon>
        <taxon>Ceratobasidiaceae</taxon>
        <taxon>Rhizoctonia</taxon>
        <taxon>Rhizoctonia solani AG-1</taxon>
    </lineage>
</organism>
<name>L8WJ43_THACA</name>
<feature type="transmembrane region" description="Helical" evidence="1">
    <location>
        <begin position="12"/>
        <end position="33"/>
    </location>
</feature>
<keyword evidence="1" id="KW-1133">Transmembrane helix</keyword>
<keyword evidence="3" id="KW-1185">Reference proteome</keyword>
<evidence type="ECO:0000313" key="2">
    <source>
        <dbReference type="EMBL" id="ELU36813.1"/>
    </source>
</evidence>